<proteinExistence type="predicted"/>
<protein>
    <submittedName>
        <fullName evidence="1">Uncharacterized protein</fullName>
    </submittedName>
</protein>
<dbReference type="Proteomes" id="UP000805193">
    <property type="component" value="Unassembled WGS sequence"/>
</dbReference>
<evidence type="ECO:0000313" key="1">
    <source>
        <dbReference type="EMBL" id="KAG0430682.1"/>
    </source>
</evidence>
<keyword evidence="2" id="KW-1185">Reference proteome</keyword>
<dbReference type="EMBL" id="JABSTQ010009299">
    <property type="protein sequence ID" value="KAG0430682.1"/>
    <property type="molecule type" value="Genomic_DNA"/>
</dbReference>
<gene>
    <name evidence="1" type="ORF">HPB47_022452</name>
</gene>
<evidence type="ECO:0000313" key="2">
    <source>
        <dbReference type="Proteomes" id="UP000805193"/>
    </source>
</evidence>
<reference evidence="1 2" key="1">
    <citation type="journal article" date="2020" name="Cell">
        <title>Large-Scale Comparative Analyses of Tick Genomes Elucidate Their Genetic Diversity and Vector Capacities.</title>
        <authorList>
            <consortium name="Tick Genome and Microbiome Consortium (TIGMIC)"/>
            <person name="Jia N."/>
            <person name="Wang J."/>
            <person name="Shi W."/>
            <person name="Du L."/>
            <person name="Sun Y."/>
            <person name="Zhan W."/>
            <person name="Jiang J.F."/>
            <person name="Wang Q."/>
            <person name="Zhang B."/>
            <person name="Ji P."/>
            <person name="Bell-Sakyi L."/>
            <person name="Cui X.M."/>
            <person name="Yuan T.T."/>
            <person name="Jiang B.G."/>
            <person name="Yang W.F."/>
            <person name="Lam T.T."/>
            <person name="Chang Q.C."/>
            <person name="Ding S.J."/>
            <person name="Wang X.J."/>
            <person name="Zhu J.G."/>
            <person name="Ruan X.D."/>
            <person name="Zhao L."/>
            <person name="Wei J.T."/>
            <person name="Ye R.Z."/>
            <person name="Que T.C."/>
            <person name="Du C.H."/>
            <person name="Zhou Y.H."/>
            <person name="Cheng J.X."/>
            <person name="Dai P.F."/>
            <person name="Guo W.B."/>
            <person name="Han X.H."/>
            <person name="Huang E.J."/>
            <person name="Li L.F."/>
            <person name="Wei W."/>
            <person name="Gao Y.C."/>
            <person name="Liu J.Z."/>
            <person name="Shao H.Z."/>
            <person name="Wang X."/>
            <person name="Wang C.C."/>
            <person name="Yang T.C."/>
            <person name="Huo Q.B."/>
            <person name="Li W."/>
            <person name="Chen H.Y."/>
            <person name="Chen S.E."/>
            <person name="Zhou L.G."/>
            <person name="Ni X.B."/>
            <person name="Tian J.H."/>
            <person name="Sheng Y."/>
            <person name="Liu T."/>
            <person name="Pan Y.S."/>
            <person name="Xia L.Y."/>
            <person name="Li J."/>
            <person name="Zhao F."/>
            <person name="Cao W.C."/>
        </authorList>
    </citation>
    <scope>NUCLEOTIDE SEQUENCE [LARGE SCALE GENOMIC DNA]</scope>
    <source>
        <strain evidence="1">Iper-2018</strain>
    </source>
</reference>
<organism evidence="1 2">
    <name type="scientific">Ixodes persulcatus</name>
    <name type="common">Taiga tick</name>
    <dbReference type="NCBI Taxonomy" id="34615"/>
    <lineage>
        <taxon>Eukaryota</taxon>
        <taxon>Metazoa</taxon>
        <taxon>Ecdysozoa</taxon>
        <taxon>Arthropoda</taxon>
        <taxon>Chelicerata</taxon>
        <taxon>Arachnida</taxon>
        <taxon>Acari</taxon>
        <taxon>Parasitiformes</taxon>
        <taxon>Ixodida</taxon>
        <taxon>Ixodoidea</taxon>
        <taxon>Ixodidae</taxon>
        <taxon>Ixodinae</taxon>
        <taxon>Ixodes</taxon>
    </lineage>
</organism>
<sequence length="691" mass="77916">MKRPVIMLSCFLLAAATVTSSSTEDNLVDTVEENSQSRPWFTNPRRMQNIMKVQPIGTAVRLNCHARGNPTPRVSWFKDGRPVVQQANGPTSRPADQFTLYLVRLTKNDSGEYTCVVANHLGSVEWTYHLDVYERFKPTPTVICQDRNRTVIEGEDVVVRCEVYSYLTAFVRWIKHYHVNGTYFDKNGAPYAKLIKDAAAADVREPFTLTLNNITLNDAGFYTLLAGSPSGASHQTVAVRRFGSTHETLTINSERLTPKREDCFDYLKNVILRTDSSTVCHYLQYPPSTTVTYFYFESQGGKFENTLFFGLQYLLKRWLVGPVITAEKVLEAKEFFRLHFNQELFNELGWMHVVEKHGGQLPLAIKAVPEGSVVPTRNVLFTVENTDPELPWLTDWFRTLLTQTWYPTTVATNSWHYKELLASTMTPWSEAGEAAACRNALQTFPSGPASVVSDSYNVFNCCEHTWGQRLRRHVITRAEHHGGLLIIRIDSGDAPEVVVEVLETLARCFPVSENEKGYRMLPDYLRLLHSDGVTLEMADAILANVKANRWSAANVLLASDGTLLQRLDRNTLRFVLQCSAATICGEERQVFQKPVTDITKKSKKGRLTLQRNCNEYSTAEQGKGAADEARTFSTSGALNWTLGEKDGEKSDGYDWPAPRSSAASADHSRQISHRLFRQVSRLGPLDESKEE</sequence>
<accession>A0AC60QBH0</accession>
<name>A0AC60QBH0_IXOPE</name>
<comment type="caution">
    <text evidence="1">The sequence shown here is derived from an EMBL/GenBank/DDBJ whole genome shotgun (WGS) entry which is preliminary data.</text>
</comment>